<proteinExistence type="predicted"/>
<dbReference type="SUPFAM" id="SSF54427">
    <property type="entry name" value="NTF2-like"/>
    <property type="match status" value="1"/>
</dbReference>
<evidence type="ECO:0000313" key="3">
    <source>
        <dbReference type="Proteomes" id="UP000440096"/>
    </source>
</evidence>
<name>A0A6N7Z1T2_9PSEU</name>
<keyword evidence="3" id="KW-1185">Reference proteome</keyword>
<sequence length="164" mass="18536">MVSDAPVGDVERLAAIEAIKQLKARYFRSLDGQDWEGFRGVFTEDARIGPNESGRPGRRIVGPQGRDEFLALVKTRMAQVTSVHHGHMPEIDVLSPTEARGIWAMEDLLVFPDSSPMARLHGFGHYHERYVRSREGWKIASTRLTRIRVELDWRDVAGSGEIAR</sequence>
<reference evidence="2 3" key="1">
    <citation type="submission" date="2019-11" db="EMBL/GenBank/DDBJ databases">
        <title>Draft genome of Amycolatopsis RM579.</title>
        <authorList>
            <person name="Duangmal K."/>
            <person name="Mingma R."/>
        </authorList>
    </citation>
    <scope>NUCLEOTIDE SEQUENCE [LARGE SCALE GENOMIC DNA]</scope>
    <source>
        <strain evidence="2 3">RM579</strain>
    </source>
</reference>
<accession>A0A6N7Z1T2</accession>
<dbReference type="Pfam" id="PF13577">
    <property type="entry name" value="SnoaL_4"/>
    <property type="match status" value="1"/>
</dbReference>
<dbReference type="EMBL" id="WMBA01000001">
    <property type="protein sequence ID" value="MTD52476.1"/>
    <property type="molecule type" value="Genomic_DNA"/>
</dbReference>
<dbReference type="OrthoDB" id="4941530at2"/>
<protein>
    <submittedName>
        <fullName evidence="2">DUF4440 domain-containing protein</fullName>
    </submittedName>
</protein>
<dbReference type="CDD" id="cd00531">
    <property type="entry name" value="NTF2_like"/>
    <property type="match status" value="1"/>
</dbReference>
<gene>
    <name evidence="2" type="ORF">GKO32_00530</name>
</gene>
<organism evidence="2 3">
    <name type="scientific">Amycolatopsis pithecellobii</name>
    <dbReference type="NCBI Taxonomy" id="664692"/>
    <lineage>
        <taxon>Bacteria</taxon>
        <taxon>Bacillati</taxon>
        <taxon>Actinomycetota</taxon>
        <taxon>Actinomycetes</taxon>
        <taxon>Pseudonocardiales</taxon>
        <taxon>Pseudonocardiaceae</taxon>
        <taxon>Amycolatopsis</taxon>
    </lineage>
</organism>
<dbReference type="RefSeq" id="WP_154754736.1">
    <property type="nucleotide sequence ID" value="NZ_WMBA01000001.1"/>
</dbReference>
<dbReference type="Gene3D" id="3.10.450.50">
    <property type="match status" value="1"/>
</dbReference>
<dbReference type="AlphaFoldDB" id="A0A6N7Z1T2"/>
<feature type="domain" description="SnoaL-like" evidence="1">
    <location>
        <begin position="11"/>
        <end position="142"/>
    </location>
</feature>
<evidence type="ECO:0000259" key="1">
    <source>
        <dbReference type="Pfam" id="PF13577"/>
    </source>
</evidence>
<evidence type="ECO:0000313" key="2">
    <source>
        <dbReference type="EMBL" id="MTD52476.1"/>
    </source>
</evidence>
<dbReference type="Proteomes" id="UP000440096">
    <property type="component" value="Unassembled WGS sequence"/>
</dbReference>
<comment type="caution">
    <text evidence="2">The sequence shown here is derived from an EMBL/GenBank/DDBJ whole genome shotgun (WGS) entry which is preliminary data.</text>
</comment>
<dbReference type="InterPro" id="IPR037401">
    <property type="entry name" value="SnoaL-like"/>
</dbReference>
<dbReference type="InterPro" id="IPR032710">
    <property type="entry name" value="NTF2-like_dom_sf"/>
</dbReference>